<accession>A0A517SD74</accession>
<name>A0A517SD74_9PLAN</name>
<protein>
    <submittedName>
        <fullName evidence="1">Uncharacterized protein</fullName>
    </submittedName>
</protein>
<sequence length="138" mass="15089">MPRILIEGGAAVFNGDTQVTDPLVLRSLAGIEYDEERFTDYIGGPPEENELATVLDAGGTIKFDYRDGEDVLVAITEYRSHRPLSDAELRLLVEYTMGQWSDGIGENWTCESAGKCGYTIMCLTPGDGVVPVVKIVNE</sequence>
<evidence type="ECO:0000313" key="1">
    <source>
        <dbReference type="EMBL" id="QDT54084.1"/>
    </source>
</evidence>
<keyword evidence="2" id="KW-1185">Reference proteome</keyword>
<dbReference type="OrthoDB" id="240984at2"/>
<proteinExistence type="predicted"/>
<organism evidence="1 2">
    <name type="scientific">Caulifigura coniformis</name>
    <dbReference type="NCBI Taxonomy" id="2527983"/>
    <lineage>
        <taxon>Bacteria</taxon>
        <taxon>Pseudomonadati</taxon>
        <taxon>Planctomycetota</taxon>
        <taxon>Planctomycetia</taxon>
        <taxon>Planctomycetales</taxon>
        <taxon>Planctomycetaceae</taxon>
        <taxon>Caulifigura</taxon>
    </lineage>
</organism>
<dbReference type="Proteomes" id="UP000315700">
    <property type="component" value="Chromosome"/>
</dbReference>
<evidence type="ECO:0000313" key="2">
    <source>
        <dbReference type="Proteomes" id="UP000315700"/>
    </source>
</evidence>
<reference evidence="1 2" key="1">
    <citation type="submission" date="2019-02" db="EMBL/GenBank/DDBJ databases">
        <title>Deep-cultivation of Planctomycetes and their phenomic and genomic characterization uncovers novel biology.</title>
        <authorList>
            <person name="Wiegand S."/>
            <person name="Jogler M."/>
            <person name="Boedeker C."/>
            <person name="Pinto D."/>
            <person name="Vollmers J."/>
            <person name="Rivas-Marin E."/>
            <person name="Kohn T."/>
            <person name="Peeters S.H."/>
            <person name="Heuer A."/>
            <person name="Rast P."/>
            <person name="Oberbeckmann S."/>
            <person name="Bunk B."/>
            <person name="Jeske O."/>
            <person name="Meyerdierks A."/>
            <person name="Storesund J.E."/>
            <person name="Kallscheuer N."/>
            <person name="Luecker S."/>
            <person name="Lage O.M."/>
            <person name="Pohl T."/>
            <person name="Merkel B.J."/>
            <person name="Hornburger P."/>
            <person name="Mueller R.-W."/>
            <person name="Bruemmer F."/>
            <person name="Labrenz M."/>
            <person name="Spormann A.M."/>
            <person name="Op den Camp H."/>
            <person name="Overmann J."/>
            <person name="Amann R."/>
            <person name="Jetten M.S.M."/>
            <person name="Mascher T."/>
            <person name="Medema M.H."/>
            <person name="Devos D.P."/>
            <person name="Kaster A.-K."/>
            <person name="Ovreas L."/>
            <person name="Rohde M."/>
            <person name="Galperin M.Y."/>
            <person name="Jogler C."/>
        </authorList>
    </citation>
    <scope>NUCLEOTIDE SEQUENCE [LARGE SCALE GENOMIC DNA]</scope>
    <source>
        <strain evidence="1 2">Pan44</strain>
    </source>
</reference>
<dbReference type="KEGG" id="ccos:Pan44_21110"/>
<dbReference type="InParanoid" id="A0A517SD74"/>
<dbReference type="EMBL" id="CP036271">
    <property type="protein sequence ID" value="QDT54084.1"/>
    <property type="molecule type" value="Genomic_DNA"/>
</dbReference>
<gene>
    <name evidence="1" type="ORF">Pan44_21110</name>
</gene>
<dbReference type="AlphaFoldDB" id="A0A517SD74"/>
<dbReference type="RefSeq" id="WP_145029839.1">
    <property type="nucleotide sequence ID" value="NZ_CP036271.1"/>
</dbReference>